<organism evidence="1 2">
    <name type="scientific">Bacteroides fragilis 3_1_12</name>
    <dbReference type="NCBI Taxonomy" id="457424"/>
    <lineage>
        <taxon>Bacteria</taxon>
        <taxon>Pseudomonadati</taxon>
        <taxon>Bacteroidota</taxon>
        <taxon>Bacteroidia</taxon>
        <taxon>Bacteroidales</taxon>
        <taxon>Bacteroidaceae</taxon>
        <taxon>Bacteroides</taxon>
    </lineage>
</organism>
<dbReference type="SUPFAM" id="SSF52266">
    <property type="entry name" value="SGNH hydrolase"/>
    <property type="match status" value="1"/>
</dbReference>
<gene>
    <name evidence="1" type="ORF">BFAG_04351</name>
</gene>
<evidence type="ECO:0008006" key="3">
    <source>
        <dbReference type="Google" id="ProtNLM"/>
    </source>
</evidence>
<protein>
    <recommendedName>
        <fullName evidence="3">Periplasmic protein</fullName>
    </recommendedName>
</protein>
<reference evidence="1 2" key="1">
    <citation type="submission" date="2008-12" db="EMBL/GenBank/DDBJ databases">
        <title>Annotation of Bacteroides fragilis strain 3_1_12.</title>
        <authorList>
            <consortium name="The Broad Institute Genome Sequencing Platform"/>
            <person name="Ward D."/>
            <person name="Young S.K."/>
            <person name="Kodira C.D."/>
            <person name="Zeng Q."/>
            <person name="Koehrsen M."/>
            <person name="Alvarado L."/>
            <person name="Berlin A."/>
            <person name="Borenstein D."/>
            <person name="Chen Z."/>
            <person name="Engels R."/>
            <person name="Freedman E."/>
            <person name="Gellesch M."/>
            <person name="Goldberg J."/>
            <person name="Griggs A."/>
            <person name="Gujja S."/>
            <person name="Heiman D."/>
            <person name="Hepburn T."/>
            <person name="Howarth C."/>
            <person name="Jen D."/>
            <person name="Larson L."/>
            <person name="Lewis B."/>
            <person name="Mehta T."/>
            <person name="Park D."/>
            <person name="Pearson M."/>
            <person name="Roberts A."/>
            <person name="Saif S."/>
            <person name="Shea T."/>
            <person name="Shenoy N."/>
            <person name="Sisk P."/>
            <person name="Stolte C."/>
            <person name="Sykes S."/>
            <person name="Walk T."/>
            <person name="White J."/>
            <person name="Yandava C."/>
            <person name="Allen-Vercoe E."/>
            <person name="Strauss J."/>
            <person name="Ambrose C."/>
            <person name="Lander E."/>
            <person name="Nusbaum C."/>
            <person name="Galagan J."/>
            <person name="Birren B."/>
        </authorList>
    </citation>
    <scope>NUCLEOTIDE SEQUENCE [LARGE SCALE GENOMIC DNA]</scope>
    <source>
        <strain evidence="1 2">3_1_12</strain>
    </source>
</reference>
<accession>A0ABN0BRY8</accession>
<dbReference type="CDD" id="cd01825">
    <property type="entry name" value="SGNH_hydrolase_peri1"/>
    <property type="match status" value="1"/>
</dbReference>
<keyword evidence="2" id="KW-1185">Reference proteome</keyword>
<sequence length="467" mass="52477">MQLLIKLRACMKNYLKYSLWLTLIVLFALIGMHWLPAITIDGHTMRRVDLLSDVRMPEPDKDEAEADSLPPVPVVKPAFVDTCRSGMTCIEDYSDSTMRGMTPFYRALDEIQSKGRLVRIAVFGDSFIEADIFTADLREMLQKRFGGCGVGFVTITSMTSGYRPTVRHSFGGWSSHAVTDSVYFDKKKQGVSGHYFVPREGAYVELRGQNKYASLLDTCQTASIFFYNKGEVSLSVRVNRGETDTREFPSIGSLQQMKVNGRIGSVRWDINQADSTLFYGLAMDGTQGIIVDNFSLRGSSGLSLRSIPSKMLQEFNAQRPYDLIILEYGLNVATERGRNYDPYKKGLLTAINHLKECFPQSGFLLLSVGDRDYKTDTGELRTMPGVKNLIRYQQSIAAESGIAFWNMFEAMGGDGSMAGLVHAKPSLANYDYTHINFRGGRHLAGLLYETLIYGKEQYERRKAYEAE</sequence>
<dbReference type="EMBL" id="EQ973217">
    <property type="protein sequence ID" value="EFR55653.1"/>
    <property type="molecule type" value="Genomic_DNA"/>
</dbReference>
<name>A0ABN0BRY8_BACFG</name>
<evidence type="ECO:0000313" key="1">
    <source>
        <dbReference type="EMBL" id="EFR55653.1"/>
    </source>
</evidence>
<dbReference type="Gene3D" id="2.60.120.1360">
    <property type="match status" value="1"/>
</dbReference>
<proteinExistence type="predicted"/>
<dbReference type="Gene3D" id="3.40.50.1110">
    <property type="entry name" value="SGNH hydrolase"/>
    <property type="match status" value="1"/>
</dbReference>
<dbReference type="Proteomes" id="UP000005101">
    <property type="component" value="Unassembled WGS sequence"/>
</dbReference>
<dbReference type="InterPro" id="IPR036514">
    <property type="entry name" value="SGNH_hydro_sf"/>
</dbReference>
<evidence type="ECO:0000313" key="2">
    <source>
        <dbReference type="Proteomes" id="UP000005101"/>
    </source>
</evidence>